<dbReference type="Pfam" id="PF01850">
    <property type="entry name" value="PIN"/>
    <property type="match status" value="1"/>
</dbReference>
<dbReference type="InterPro" id="IPR029060">
    <property type="entry name" value="PIN-like_dom_sf"/>
</dbReference>
<dbReference type="SUPFAM" id="SSF88723">
    <property type="entry name" value="PIN domain-like"/>
    <property type="match status" value="1"/>
</dbReference>
<evidence type="ECO:0000313" key="8">
    <source>
        <dbReference type="EMBL" id="SFG85565.1"/>
    </source>
</evidence>
<comment type="function">
    <text evidence="6">Toxic component of a toxin-antitoxin (TA) system. An RNase.</text>
</comment>
<dbReference type="GO" id="GO:0000287">
    <property type="term" value="F:magnesium ion binding"/>
    <property type="evidence" value="ECO:0007669"/>
    <property type="project" value="UniProtKB-UniRule"/>
</dbReference>
<comment type="similarity">
    <text evidence="6">Belongs to the PINc/VapC protein family.</text>
</comment>
<dbReference type="InterPro" id="IPR002716">
    <property type="entry name" value="PIN_dom"/>
</dbReference>
<gene>
    <name evidence="6" type="primary">vapC</name>
    <name evidence="8" type="ORF">SAMN04487988_10966</name>
</gene>
<proteinExistence type="inferred from homology"/>
<keyword evidence="5 6" id="KW-0460">Magnesium</keyword>
<dbReference type="GO" id="GO:0004540">
    <property type="term" value="F:RNA nuclease activity"/>
    <property type="evidence" value="ECO:0007669"/>
    <property type="project" value="InterPro"/>
</dbReference>
<dbReference type="GO" id="GO:0090729">
    <property type="term" value="F:toxin activity"/>
    <property type="evidence" value="ECO:0007669"/>
    <property type="project" value="UniProtKB-KW"/>
</dbReference>
<comment type="cofactor">
    <cofactor evidence="6">
        <name>Mg(2+)</name>
        <dbReference type="ChEBI" id="CHEBI:18420"/>
    </cofactor>
</comment>
<evidence type="ECO:0000256" key="3">
    <source>
        <dbReference type="ARBA" id="ARBA00022723"/>
    </source>
</evidence>
<reference evidence="9" key="1">
    <citation type="submission" date="2016-10" db="EMBL/GenBank/DDBJ databases">
        <authorList>
            <person name="Varghese N."/>
            <person name="Submissions S."/>
        </authorList>
    </citation>
    <scope>NUCLEOTIDE SEQUENCE [LARGE SCALE GENOMIC DNA]</scope>
    <source>
        <strain evidence="9">DSM 19315</strain>
    </source>
</reference>
<dbReference type="PANTHER" id="PTHR42740">
    <property type="entry name" value="RIBONUCLEASE VAPC3"/>
    <property type="match status" value="1"/>
</dbReference>
<dbReference type="EMBL" id="FOPC01000009">
    <property type="protein sequence ID" value="SFG85565.1"/>
    <property type="molecule type" value="Genomic_DNA"/>
</dbReference>
<organism evidence="8 9">
    <name type="scientific">Algoriphagus hitonicola</name>
    <dbReference type="NCBI Taxonomy" id="435880"/>
    <lineage>
        <taxon>Bacteria</taxon>
        <taxon>Pseudomonadati</taxon>
        <taxon>Bacteroidota</taxon>
        <taxon>Cytophagia</taxon>
        <taxon>Cytophagales</taxon>
        <taxon>Cyclobacteriaceae</taxon>
        <taxon>Algoriphagus</taxon>
    </lineage>
</organism>
<dbReference type="HAMAP" id="MF_00265">
    <property type="entry name" value="VapC_Nob1"/>
    <property type="match status" value="1"/>
</dbReference>
<dbReference type="STRING" id="435880.SAMN04487988_10966"/>
<evidence type="ECO:0000256" key="1">
    <source>
        <dbReference type="ARBA" id="ARBA00022649"/>
    </source>
</evidence>
<keyword evidence="4 6" id="KW-0378">Hydrolase</keyword>
<dbReference type="InterPro" id="IPR022907">
    <property type="entry name" value="VapC_family"/>
</dbReference>
<dbReference type="CDD" id="cd18764">
    <property type="entry name" value="PIN_MtVapC3-like"/>
    <property type="match status" value="1"/>
</dbReference>
<dbReference type="EC" id="3.1.-.-" evidence="6"/>
<evidence type="ECO:0000256" key="2">
    <source>
        <dbReference type="ARBA" id="ARBA00022722"/>
    </source>
</evidence>
<feature type="binding site" evidence="6">
    <location>
        <position position="98"/>
    </location>
    <ligand>
        <name>Mg(2+)</name>
        <dbReference type="ChEBI" id="CHEBI:18420"/>
    </ligand>
</feature>
<evidence type="ECO:0000313" key="9">
    <source>
        <dbReference type="Proteomes" id="UP000199642"/>
    </source>
</evidence>
<sequence>MTRVLIDTSIWIDFFRGKNKAHVQEVQRLLKEDQVCICPPIYQEILQGLTNEEQFEQVKDLLDGLIWLELPYRDLALESARIYILLRKKGLTVRKSMDCQIAYFALTFSVEVFHYDRDFDQISTVFPLILHKTFN</sequence>
<evidence type="ECO:0000256" key="4">
    <source>
        <dbReference type="ARBA" id="ARBA00022801"/>
    </source>
</evidence>
<dbReference type="OrthoDB" id="9811788at2"/>
<keyword evidence="9" id="KW-1185">Reference proteome</keyword>
<keyword evidence="2 6" id="KW-0540">Nuclease</keyword>
<dbReference type="AlphaFoldDB" id="A0A1I2V867"/>
<dbReference type="GO" id="GO:0016787">
    <property type="term" value="F:hydrolase activity"/>
    <property type="evidence" value="ECO:0007669"/>
    <property type="project" value="UniProtKB-KW"/>
</dbReference>
<feature type="domain" description="PIN" evidence="7">
    <location>
        <begin position="4"/>
        <end position="123"/>
    </location>
</feature>
<dbReference type="Proteomes" id="UP000199642">
    <property type="component" value="Unassembled WGS sequence"/>
</dbReference>
<keyword evidence="6" id="KW-0800">Toxin</keyword>
<evidence type="ECO:0000256" key="5">
    <source>
        <dbReference type="ARBA" id="ARBA00022842"/>
    </source>
</evidence>
<keyword evidence="1 6" id="KW-1277">Toxin-antitoxin system</keyword>
<dbReference type="InterPro" id="IPR051749">
    <property type="entry name" value="PINc/VapC_TA_RNase"/>
</dbReference>
<dbReference type="RefSeq" id="WP_092792297.1">
    <property type="nucleotide sequence ID" value="NZ_FOPC01000009.1"/>
</dbReference>
<protein>
    <recommendedName>
        <fullName evidence="6">Ribonuclease VapC</fullName>
        <shortName evidence="6">RNase VapC</shortName>
        <ecNumber evidence="6">3.1.-.-</ecNumber>
    </recommendedName>
    <alternativeName>
        <fullName evidence="6">Toxin VapC</fullName>
    </alternativeName>
</protein>
<feature type="binding site" evidence="6">
    <location>
        <position position="7"/>
    </location>
    <ligand>
        <name>Mg(2+)</name>
        <dbReference type="ChEBI" id="CHEBI:18420"/>
    </ligand>
</feature>
<accession>A0A1I2V867</accession>
<evidence type="ECO:0000259" key="7">
    <source>
        <dbReference type="Pfam" id="PF01850"/>
    </source>
</evidence>
<dbReference type="Gene3D" id="3.40.50.1010">
    <property type="entry name" value="5'-nuclease"/>
    <property type="match status" value="1"/>
</dbReference>
<keyword evidence="3 6" id="KW-0479">Metal-binding</keyword>
<dbReference type="PANTHER" id="PTHR42740:SF1">
    <property type="entry name" value="RIBONUCLEASE VAPC3"/>
    <property type="match status" value="1"/>
</dbReference>
<evidence type="ECO:0000256" key="6">
    <source>
        <dbReference type="HAMAP-Rule" id="MF_00265"/>
    </source>
</evidence>
<name>A0A1I2V867_9BACT</name>